<evidence type="ECO:0000313" key="2">
    <source>
        <dbReference type="EMBL" id="MFG6439595.1"/>
    </source>
</evidence>
<keyword evidence="1" id="KW-0732">Signal</keyword>
<evidence type="ECO:0000313" key="3">
    <source>
        <dbReference type="Proteomes" id="UP001606301"/>
    </source>
</evidence>
<accession>A0ABW7FCZ2</accession>
<feature type="chain" id="PRO_5046323724" evidence="1">
    <location>
        <begin position="20"/>
        <end position="143"/>
    </location>
</feature>
<dbReference type="Proteomes" id="UP001606301">
    <property type="component" value="Unassembled WGS sequence"/>
</dbReference>
<dbReference type="RefSeq" id="WP_394395072.1">
    <property type="nucleotide sequence ID" value="NZ_JBIGHW010000001.1"/>
</dbReference>
<feature type="signal peptide" evidence="1">
    <location>
        <begin position="1"/>
        <end position="19"/>
    </location>
</feature>
<comment type="caution">
    <text evidence="2">The sequence shown here is derived from an EMBL/GenBank/DDBJ whole genome shotgun (WGS) entry which is preliminary data.</text>
</comment>
<name>A0ABW7FCZ2_9BURK</name>
<dbReference type="Pfam" id="PF09912">
    <property type="entry name" value="DUF2141"/>
    <property type="match status" value="1"/>
</dbReference>
<dbReference type="EMBL" id="JBIGHW010000001">
    <property type="protein sequence ID" value="MFG6439595.1"/>
    <property type="molecule type" value="Genomic_DNA"/>
</dbReference>
<protein>
    <submittedName>
        <fullName evidence="2">DUF2141 domain-containing protein</fullName>
    </submittedName>
</protein>
<evidence type="ECO:0000256" key="1">
    <source>
        <dbReference type="SAM" id="SignalP"/>
    </source>
</evidence>
<proteinExistence type="predicted"/>
<sequence>MKHALAAACLVVAPLRCLAADVTLEVDGLDAERLQGSTLMVAVFTDASGWLRQPQAGHRFELTPSLAAGGRFRVMLKNLPAGPLALSLFQDANGNGRLDMSVLGIPTERYGFSNNASGRFGPPRFEQALLTPGDGQVLKVSMN</sequence>
<reference evidence="2 3" key="1">
    <citation type="submission" date="2024-08" db="EMBL/GenBank/DDBJ databases">
        <authorList>
            <person name="Lu H."/>
        </authorList>
    </citation>
    <scope>NUCLEOTIDE SEQUENCE [LARGE SCALE GENOMIC DNA]</scope>
    <source>
        <strain evidence="2 3">LKC17W</strain>
    </source>
</reference>
<gene>
    <name evidence="2" type="ORF">ACG0Z3_02780</name>
</gene>
<keyword evidence="3" id="KW-1185">Reference proteome</keyword>
<dbReference type="InterPro" id="IPR018673">
    <property type="entry name" value="DUF2141"/>
</dbReference>
<organism evidence="2 3">
    <name type="scientific">Pelomonas margarita</name>
    <dbReference type="NCBI Taxonomy" id="3299031"/>
    <lineage>
        <taxon>Bacteria</taxon>
        <taxon>Pseudomonadati</taxon>
        <taxon>Pseudomonadota</taxon>
        <taxon>Betaproteobacteria</taxon>
        <taxon>Burkholderiales</taxon>
        <taxon>Sphaerotilaceae</taxon>
        <taxon>Roseateles</taxon>
    </lineage>
</organism>